<dbReference type="InterPro" id="IPR046947">
    <property type="entry name" value="LytR-like"/>
</dbReference>
<feature type="modified residue" description="4-aspartylphosphate" evidence="1">
    <location>
        <position position="55"/>
    </location>
</feature>
<keyword evidence="1" id="KW-0597">Phosphoprotein</keyword>
<sequence length="249" mass="28532">MRVLIVEDETAAYENLADIITSVNSGIRIAGNTESVTQTVHWLQSNPSPDLIFMDIHLSDGSAFAIFDKITVETPIVFTTAYDQYAIEAFRVNSIDYLLKPVKVEDIRHALDKYSKLTRQDIVQYLAQLTQLTVSPKYQDRLLIPHKDKLLPVNLRDVACFYTTDKNTCIYLKDGNKYPYSKTLEQIITTLDPARFTRANKQFIVAKDSVTNITIWFDNRLLVTLDTEVPEHIYISKNKASEFKSWLVS</sequence>
<dbReference type="Pfam" id="PF00072">
    <property type="entry name" value="Response_reg"/>
    <property type="match status" value="1"/>
</dbReference>
<gene>
    <name evidence="4" type="ORF">H8S64_03910</name>
</gene>
<dbReference type="SUPFAM" id="SSF52172">
    <property type="entry name" value="CheY-like"/>
    <property type="match status" value="1"/>
</dbReference>
<dbReference type="Proteomes" id="UP000646484">
    <property type="component" value="Unassembled WGS sequence"/>
</dbReference>
<dbReference type="Pfam" id="PF04397">
    <property type="entry name" value="LytTR"/>
    <property type="match status" value="1"/>
</dbReference>
<keyword evidence="5" id="KW-1185">Reference proteome</keyword>
<accession>A0ABR7CXB1</accession>
<name>A0ABR7CXB1_9BACT</name>
<evidence type="ECO:0000313" key="5">
    <source>
        <dbReference type="Proteomes" id="UP000646484"/>
    </source>
</evidence>
<dbReference type="InterPro" id="IPR011006">
    <property type="entry name" value="CheY-like_superfamily"/>
</dbReference>
<protein>
    <submittedName>
        <fullName evidence="4">Response regulator transcription factor</fullName>
    </submittedName>
</protein>
<dbReference type="PROSITE" id="PS50930">
    <property type="entry name" value="HTH_LYTTR"/>
    <property type="match status" value="1"/>
</dbReference>
<dbReference type="PANTHER" id="PTHR37299">
    <property type="entry name" value="TRANSCRIPTIONAL REGULATOR-RELATED"/>
    <property type="match status" value="1"/>
</dbReference>
<comment type="caution">
    <text evidence="4">The sequence shown here is derived from an EMBL/GenBank/DDBJ whole genome shotgun (WGS) entry which is preliminary data.</text>
</comment>
<dbReference type="EMBL" id="JACOOH010000002">
    <property type="protein sequence ID" value="MBC5620239.1"/>
    <property type="molecule type" value="Genomic_DNA"/>
</dbReference>
<dbReference type="Gene3D" id="3.40.50.2300">
    <property type="match status" value="1"/>
</dbReference>
<dbReference type="InterPro" id="IPR001789">
    <property type="entry name" value="Sig_transdc_resp-reg_receiver"/>
</dbReference>
<evidence type="ECO:0000259" key="3">
    <source>
        <dbReference type="PROSITE" id="PS50930"/>
    </source>
</evidence>
<dbReference type="SMART" id="SM00850">
    <property type="entry name" value="LytTR"/>
    <property type="match status" value="1"/>
</dbReference>
<feature type="domain" description="HTH LytTR-type" evidence="3">
    <location>
        <begin position="142"/>
        <end position="249"/>
    </location>
</feature>
<evidence type="ECO:0000313" key="4">
    <source>
        <dbReference type="EMBL" id="MBC5620239.1"/>
    </source>
</evidence>
<feature type="domain" description="Response regulatory" evidence="2">
    <location>
        <begin position="2"/>
        <end position="115"/>
    </location>
</feature>
<dbReference type="Gene3D" id="2.40.50.1020">
    <property type="entry name" value="LytTr DNA-binding domain"/>
    <property type="match status" value="1"/>
</dbReference>
<dbReference type="InterPro" id="IPR007492">
    <property type="entry name" value="LytTR_DNA-bd_dom"/>
</dbReference>
<dbReference type="PROSITE" id="PS50110">
    <property type="entry name" value="RESPONSE_REGULATORY"/>
    <property type="match status" value="1"/>
</dbReference>
<reference evidence="4 5" key="1">
    <citation type="submission" date="2020-08" db="EMBL/GenBank/DDBJ databases">
        <title>Genome public.</title>
        <authorList>
            <person name="Liu C."/>
            <person name="Sun Q."/>
        </authorList>
    </citation>
    <scope>NUCLEOTIDE SEQUENCE [LARGE SCALE GENOMIC DNA]</scope>
    <source>
        <strain evidence="4 5">NSJ-56</strain>
    </source>
</reference>
<dbReference type="RefSeq" id="WP_186975065.1">
    <property type="nucleotide sequence ID" value="NZ_JACOOH010000002.1"/>
</dbReference>
<evidence type="ECO:0000256" key="1">
    <source>
        <dbReference type="PROSITE-ProRule" id="PRU00169"/>
    </source>
</evidence>
<proteinExistence type="predicted"/>
<evidence type="ECO:0000259" key="2">
    <source>
        <dbReference type="PROSITE" id="PS50110"/>
    </source>
</evidence>
<dbReference type="PANTHER" id="PTHR37299:SF1">
    <property type="entry name" value="STAGE 0 SPORULATION PROTEIN A HOMOLOG"/>
    <property type="match status" value="1"/>
</dbReference>
<organism evidence="4 5">
    <name type="scientific">Butyricimonas hominis</name>
    <dbReference type="NCBI Taxonomy" id="2763032"/>
    <lineage>
        <taxon>Bacteria</taxon>
        <taxon>Pseudomonadati</taxon>
        <taxon>Bacteroidota</taxon>
        <taxon>Bacteroidia</taxon>
        <taxon>Bacteroidales</taxon>
        <taxon>Odoribacteraceae</taxon>
        <taxon>Butyricimonas</taxon>
    </lineage>
</organism>
<dbReference type="SMART" id="SM00448">
    <property type="entry name" value="REC"/>
    <property type="match status" value="1"/>
</dbReference>